<dbReference type="Gene3D" id="3.30.1360.120">
    <property type="entry name" value="Probable tRNA modification gtpase trme, domain 1"/>
    <property type="match status" value="1"/>
</dbReference>
<evidence type="ECO:0000313" key="1">
    <source>
        <dbReference type="EMBL" id="PVE47831.1"/>
    </source>
</evidence>
<sequence>MPDLSPLCALGARTPRRVTHGALTLTETPECGLASLALRRGTPPPALDLPGPGRWQAADGLTLIWTGPGQWLVELPGAAETDVAATLAGKVPGASITEQTDGWVLFEITSSAGAAPIEHFLERAANIDLARFAPGSATRSPIEHLGTYVLRRAEDRLGIWGMRSAAESLWHALDGIAARMVGRG</sequence>
<proteinExistence type="predicted"/>
<dbReference type="OrthoDB" id="7356349at2"/>
<dbReference type="EMBL" id="QDDR01000004">
    <property type="protein sequence ID" value="PVE47831.1"/>
    <property type="molecule type" value="Genomic_DNA"/>
</dbReference>
<comment type="caution">
    <text evidence="1">The sequence shown here is derived from an EMBL/GenBank/DDBJ whole genome shotgun (WGS) entry which is preliminary data.</text>
</comment>
<protein>
    <submittedName>
        <fullName evidence="1">Sarcosine oxidase subunit gamma</fullName>
    </submittedName>
</protein>
<keyword evidence="2" id="KW-1185">Reference proteome</keyword>
<organism evidence="1 2">
    <name type="scientific">Pararhodobacter aggregans</name>
    <dbReference type="NCBI Taxonomy" id="404875"/>
    <lineage>
        <taxon>Bacteria</taxon>
        <taxon>Pseudomonadati</taxon>
        <taxon>Pseudomonadota</taxon>
        <taxon>Alphaproteobacteria</taxon>
        <taxon>Rhodobacterales</taxon>
        <taxon>Paracoccaceae</taxon>
        <taxon>Pararhodobacter</taxon>
    </lineage>
</organism>
<accession>A0A2T7UTC5</accession>
<dbReference type="SUPFAM" id="SSF103025">
    <property type="entry name" value="Folate-binding domain"/>
    <property type="match status" value="1"/>
</dbReference>
<name>A0A2T7UTC5_9RHOB</name>
<dbReference type="Proteomes" id="UP000244810">
    <property type="component" value="Unassembled WGS sequence"/>
</dbReference>
<dbReference type="AlphaFoldDB" id="A0A2T7UTC5"/>
<gene>
    <name evidence="1" type="ORF">DDE23_10395</name>
</gene>
<dbReference type="InterPro" id="IPR027266">
    <property type="entry name" value="TrmE/GcvT-like"/>
</dbReference>
<evidence type="ECO:0000313" key="2">
    <source>
        <dbReference type="Proteomes" id="UP000244810"/>
    </source>
</evidence>
<reference evidence="1 2" key="1">
    <citation type="journal article" date="2011" name="Syst. Appl. Microbiol.">
        <title>Defluviimonas denitrificans gen. nov., sp. nov., and Pararhodobacter aggregans gen. nov., sp. nov., non-phototrophic Rhodobacteraceae from the biofilter of a marine aquaculture.</title>
        <authorList>
            <person name="Foesel B.U."/>
            <person name="Drake H.L."/>
            <person name="Schramm A."/>
        </authorList>
    </citation>
    <scope>NUCLEOTIDE SEQUENCE [LARGE SCALE GENOMIC DNA]</scope>
    <source>
        <strain evidence="1 2">D1-19</strain>
    </source>
</reference>
<dbReference type="RefSeq" id="WP_107751203.1">
    <property type="nucleotide sequence ID" value="NZ_QBKF01000003.1"/>
</dbReference>